<protein>
    <submittedName>
        <fullName evidence="2">Cardiolipin synthase 1</fullName>
    </submittedName>
</protein>
<name>W1Y1P4_9ZZZZ</name>
<gene>
    <name evidence="2" type="ORF">Q604_UNBC09283G0002</name>
</gene>
<keyword evidence="1" id="KW-0472">Membrane</keyword>
<feature type="transmembrane region" description="Helical" evidence="1">
    <location>
        <begin position="6"/>
        <end position="31"/>
    </location>
</feature>
<comment type="caution">
    <text evidence="2">The sequence shown here is derived from an EMBL/GenBank/DDBJ whole genome shotgun (WGS) entry which is preliminary data.</text>
</comment>
<dbReference type="AlphaFoldDB" id="W1Y1P4"/>
<evidence type="ECO:0000256" key="1">
    <source>
        <dbReference type="SAM" id="Phobius"/>
    </source>
</evidence>
<sequence length="47" mass="5362">MNFGFLGTILTILLVVGFITNVVLAFVIIFLERDRRTASSTWAWLFV</sequence>
<organism evidence="2">
    <name type="scientific">human gut metagenome</name>
    <dbReference type="NCBI Taxonomy" id="408170"/>
    <lineage>
        <taxon>unclassified sequences</taxon>
        <taxon>metagenomes</taxon>
        <taxon>organismal metagenomes</taxon>
    </lineage>
</organism>
<accession>W1Y1P4</accession>
<feature type="non-terminal residue" evidence="2">
    <location>
        <position position="47"/>
    </location>
</feature>
<evidence type="ECO:0000313" key="2">
    <source>
        <dbReference type="EMBL" id="ETJ36458.1"/>
    </source>
</evidence>
<keyword evidence="1" id="KW-1133">Transmembrane helix</keyword>
<proteinExistence type="predicted"/>
<reference evidence="2" key="1">
    <citation type="submission" date="2013-12" db="EMBL/GenBank/DDBJ databases">
        <title>A Varibaculum cambriense genome reconstructed from a premature infant gut community with otherwise low bacterial novelty that shifts toward anaerobic metabolism during the third week of life.</title>
        <authorList>
            <person name="Brown C.T."/>
            <person name="Sharon I."/>
            <person name="Thomas B.C."/>
            <person name="Castelle C.J."/>
            <person name="Morowitz M.J."/>
            <person name="Banfield J.F."/>
        </authorList>
    </citation>
    <scope>NUCLEOTIDE SEQUENCE</scope>
</reference>
<dbReference type="EMBL" id="AZMM01009283">
    <property type="protein sequence ID" value="ETJ36458.1"/>
    <property type="molecule type" value="Genomic_DNA"/>
</dbReference>
<keyword evidence="1" id="KW-0812">Transmembrane</keyword>